<dbReference type="SMART" id="SM00936">
    <property type="entry name" value="PBP5_C"/>
    <property type="match status" value="1"/>
</dbReference>
<feature type="binding site" evidence="14">
    <location>
        <position position="237"/>
    </location>
    <ligand>
        <name>substrate</name>
    </ligand>
</feature>
<dbReference type="EC" id="3.4.16.4" evidence="4"/>
<dbReference type="PRINTS" id="PR00725">
    <property type="entry name" value="DADACBPTASE1"/>
</dbReference>
<keyword evidence="11" id="KW-0961">Cell wall biogenesis/degradation</keyword>
<comment type="function">
    <text evidence="1">Removes C-terminal D-alanyl residues from sugar-peptide cell wall precursors.</text>
</comment>
<evidence type="ECO:0000313" key="18">
    <source>
        <dbReference type="Proteomes" id="UP000245624"/>
    </source>
</evidence>
<evidence type="ECO:0000256" key="7">
    <source>
        <dbReference type="ARBA" id="ARBA00022729"/>
    </source>
</evidence>
<comment type="catalytic activity">
    <reaction evidence="12">
        <text>Preferential cleavage: (Ac)2-L-Lys-D-Ala-|-D-Ala. Also transpeptidation of peptidyl-alanyl moieties that are N-acyl substituents of D-alanine.</text>
        <dbReference type="EC" id="3.4.16.4"/>
    </reaction>
</comment>
<dbReference type="EMBL" id="QGTD01000008">
    <property type="protein sequence ID" value="PWU69099.1"/>
    <property type="molecule type" value="Genomic_DNA"/>
</dbReference>
<keyword evidence="8" id="KW-0378">Hydrolase</keyword>
<keyword evidence="7" id="KW-0732">Signal</keyword>
<evidence type="ECO:0000256" key="9">
    <source>
        <dbReference type="ARBA" id="ARBA00022960"/>
    </source>
</evidence>
<dbReference type="UniPathway" id="UPA00219"/>
<comment type="similarity">
    <text evidence="3 15">Belongs to the peptidase S11 family.</text>
</comment>
<evidence type="ECO:0000256" key="15">
    <source>
        <dbReference type="RuleBase" id="RU004016"/>
    </source>
</evidence>
<comment type="pathway">
    <text evidence="2">Cell wall biogenesis; peptidoglycan biosynthesis.</text>
</comment>
<feature type="active site" evidence="13">
    <location>
        <position position="131"/>
    </location>
</feature>
<evidence type="ECO:0000256" key="6">
    <source>
        <dbReference type="ARBA" id="ARBA00022670"/>
    </source>
</evidence>
<sequence>MVNRLLLIMANVLLLTCFSGYLNIHASHHQPVSESASLDLAENSKSAILIERDTGKVLFEKNADESLPPASMTKIMTMLLIMEALDKGEITLEETVRVSENAASMGGSQIFLEAGEEMTVNDLLKGIAVASGNDASVAMAEKIAGSEKAFVELMNKKAKELGLKNTVFQNATGLPAENHTSTAAEMATMAKALLKYENITDYTSIYEDYLREGKENEFWLVNTNKLVKFYDGVDGLKTGFTNEAKYCLTATAEKEGMRVIAVVMGAGSTKERNSDVSQMLDYAYSKYATKPLFEKNQSITSFEWLKADKQNVDIITNDSISIVHQKGEDLSGIETKMKINQNISLPIKKGTTVGKLQVMQGGKVISETDLVLSEDMKKASTFQLWKRTWRSLFSL</sequence>
<gene>
    <name evidence="17" type="ORF">DLJ74_09160</name>
</gene>
<dbReference type="InterPro" id="IPR018044">
    <property type="entry name" value="Peptidase_S11"/>
</dbReference>
<dbReference type="Gene3D" id="3.40.710.10">
    <property type="entry name" value="DD-peptidase/beta-lactamase superfamily"/>
    <property type="match status" value="1"/>
</dbReference>
<keyword evidence="6" id="KW-0645">Protease</keyword>
<evidence type="ECO:0000256" key="10">
    <source>
        <dbReference type="ARBA" id="ARBA00022984"/>
    </source>
</evidence>
<dbReference type="GO" id="GO:0008360">
    <property type="term" value="P:regulation of cell shape"/>
    <property type="evidence" value="ECO:0007669"/>
    <property type="project" value="UniProtKB-KW"/>
</dbReference>
<dbReference type="SUPFAM" id="SSF56601">
    <property type="entry name" value="beta-lactamase/transpeptidase-like"/>
    <property type="match status" value="1"/>
</dbReference>
<dbReference type="InterPro" id="IPR015956">
    <property type="entry name" value="Peniciliin-bd_prot_C_sf"/>
</dbReference>
<evidence type="ECO:0000256" key="5">
    <source>
        <dbReference type="ARBA" id="ARBA00022645"/>
    </source>
</evidence>
<comment type="caution">
    <text evidence="17">The sequence shown here is derived from an EMBL/GenBank/DDBJ whole genome shotgun (WGS) entry which is preliminary data.</text>
</comment>
<dbReference type="GO" id="GO:0009002">
    <property type="term" value="F:serine-type D-Ala-D-Ala carboxypeptidase activity"/>
    <property type="evidence" value="ECO:0007669"/>
    <property type="project" value="UniProtKB-EC"/>
</dbReference>
<proteinExistence type="inferred from homology"/>
<evidence type="ECO:0000256" key="2">
    <source>
        <dbReference type="ARBA" id="ARBA00004752"/>
    </source>
</evidence>
<protein>
    <recommendedName>
        <fullName evidence="4">serine-type D-Ala-D-Ala carboxypeptidase</fullName>
        <ecNumber evidence="4">3.4.16.4</ecNumber>
    </recommendedName>
</protein>
<reference evidence="17 18" key="1">
    <citation type="submission" date="2018-05" db="EMBL/GenBank/DDBJ databases">
        <title>Genomic analysis of Gracilibacillus dipsosauri DD1 reveals novel features of a salt-tolerant amylase.</title>
        <authorList>
            <person name="Deutch C.E."/>
            <person name="Yang S."/>
        </authorList>
    </citation>
    <scope>NUCLEOTIDE SEQUENCE [LARGE SCALE GENOMIC DNA]</scope>
    <source>
        <strain evidence="17 18">DD1</strain>
    </source>
</reference>
<dbReference type="Gene3D" id="2.60.410.10">
    <property type="entry name" value="D-Ala-D-Ala carboxypeptidase, C-terminal domain"/>
    <property type="match status" value="1"/>
</dbReference>
<dbReference type="GO" id="GO:0009252">
    <property type="term" value="P:peptidoglycan biosynthetic process"/>
    <property type="evidence" value="ECO:0007669"/>
    <property type="project" value="UniProtKB-UniPathway"/>
</dbReference>
<dbReference type="GO" id="GO:0071555">
    <property type="term" value="P:cell wall organization"/>
    <property type="evidence" value="ECO:0007669"/>
    <property type="project" value="UniProtKB-KW"/>
</dbReference>
<evidence type="ECO:0000259" key="16">
    <source>
        <dbReference type="SMART" id="SM00936"/>
    </source>
</evidence>
<dbReference type="PANTHER" id="PTHR21581">
    <property type="entry name" value="D-ALANYL-D-ALANINE CARBOXYPEPTIDASE"/>
    <property type="match status" value="1"/>
</dbReference>
<evidence type="ECO:0000256" key="13">
    <source>
        <dbReference type="PIRSR" id="PIRSR618044-1"/>
    </source>
</evidence>
<evidence type="ECO:0000256" key="4">
    <source>
        <dbReference type="ARBA" id="ARBA00012448"/>
    </source>
</evidence>
<dbReference type="GO" id="GO:0006508">
    <property type="term" value="P:proteolysis"/>
    <property type="evidence" value="ECO:0007669"/>
    <property type="project" value="UniProtKB-KW"/>
</dbReference>
<feature type="active site" description="Proton acceptor" evidence="13">
    <location>
        <position position="74"/>
    </location>
</feature>
<evidence type="ECO:0000256" key="3">
    <source>
        <dbReference type="ARBA" id="ARBA00007164"/>
    </source>
</evidence>
<name>A0A317L5J5_9BACI</name>
<dbReference type="Pfam" id="PF07943">
    <property type="entry name" value="PBP5_C"/>
    <property type="match status" value="1"/>
</dbReference>
<dbReference type="AlphaFoldDB" id="A0A317L5J5"/>
<dbReference type="InterPro" id="IPR037167">
    <property type="entry name" value="Peptidase_S11_C_sf"/>
</dbReference>
<keyword evidence="18" id="KW-1185">Reference proteome</keyword>
<feature type="active site" description="Acyl-ester intermediate" evidence="13">
    <location>
        <position position="71"/>
    </location>
</feature>
<dbReference type="Proteomes" id="UP000245624">
    <property type="component" value="Unassembled WGS sequence"/>
</dbReference>
<evidence type="ECO:0000256" key="14">
    <source>
        <dbReference type="PIRSR" id="PIRSR618044-2"/>
    </source>
</evidence>
<feature type="domain" description="Peptidase S11 D-Ala-D-Ala carboxypeptidase A C-terminal" evidence="16">
    <location>
        <begin position="287"/>
        <end position="378"/>
    </location>
</feature>
<keyword evidence="10" id="KW-0573">Peptidoglycan synthesis</keyword>
<dbReference type="InterPro" id="IPR012907">
    <property type="entry name" value="Peptidase_S11_C"/>
</dbReference>
<dbReference type="Pfam" id="PF00768">
    <property type="entry name" value="Peptidase_S11"/>
    <property type="match status" value="1"/>
</dbReference>
<dbReference type="InterPro" id="IPR001967">
    <property type="entry name" value="Peptidase_S11_N"/>
</dbReference>
<dbReference type="SUPFAM" id="SSF69189">
    <property type="entry name" value="Penicillin-binding protein associated domain"/>
    <property type="match status" value="1"/>
</dbReference>
<dbReference type="OrthoDB" id="9791132at2"/>
<keyword evidence="9" id="KW-0133">Cell shape</keyword>
<evidence type="ECO:0000313" key="17">
    <source>
        <dbReference type="EMBL" id="PWU69099.1"/>
    </source>
</evidence>
<evidence type="ECO:0000256" key="1">
    <source>
        <dbReference type="ARBA" id="ARBA00003217"/>
    </source>
</evidence>
<accession>A0A317L5J5</accession>
<dbReference type="InterPro" id="IPR012338">
    <property type="entry name" value="Beta-lactam/transpept-like"/>
</dbReference>
<organism evidence="17 18">
    <name type="scientific">Gracilibacillus dipsosauri</name>
    <dbReference type="NCBI Taxonomy" id="178340"/>
    <lineage>
        <taxon>Bacteria</taxon>
        <taxon>Bacillati</taxon>
        <taxon>Bacillota</taxon>
        <taxon>Bacilli</taxon>
        <taxon>Bacillales</taxon>
        <taxon>Bacillaceae</taxon>
        <taxon>Gracilibacillus</taxon>
    </lineage>
</organism>
<dbReference type="PANTHER" id="PTHR21581:SF6">
    <property type="entry name" value="TRAFFICKING PROTEIN PARTICLE COMPLEX SUBUNIT 12"/>
    <property type="match status" value="1"/>
</dbReference>
<evidence type="ECO:0000256" key="12">
    <source>
        <dbReference type="ARBA" id="ARBA00034000"/>
    </source>
</evidence>
<evidence type="ECO:0000256" key="11">
    <source>
        <dbReference type="ARBA" id="ARBA00023316"/>
    </source>
</evidence>
<keyword evidence="5 17" id="KW-0121">Carboxypeptidase</keyword>
<evidence type="ECO:0000256" key="8">
    <source>
        <dbReference type="ARBA" id="ARBA00022801"/>
    </source>
</evidence>